<dbReference type="KEGG" id="soa:G3M56_008055"/>
<evidence type="ECO:0000313" key="5">
    <source>
        <dbReference type="EMBL" id="QQL43850.1"/>
    </source>
</evidence>
<dbReference type="AlphaFoldDB" id="A0A6B3LAH1"/>
<evidence type="ECO:0000313" key="6">
    <source>
        <dbReference type="Proteomes" id="UP000475117"/>
    </source>
</evidence>
<dbReference type="PANTHER" id="PTHR23077:SF171">
    <property type="entry name" value="NUCLEAR VALOSIN-CONTAINING PROTEIN-LIKE"/>
    <property type="match status" value="1"/>
</dbReference>
<name>A0A6B3LAH1_9BACT</name>
<organism evidence="5 6">
    <name type="scientific">Sulfuriroseicoccus oceanibius</name>
    <dbReference type="NCBI Taxonomy" id="2707525"/>
    <lineage>
        <taxon>Bacteria</taxon>
        <taxon>Pseudomonadati</taxon>
        <taxon>Verrucomicrobiota</taxon>
        <taxon>Verrucomicrobiia</taxon>
        <taxon>Verrucomicrobiales</taxon>
        <taxon>Verrucomicrobiaceae</taxon>
        <taxon>Sulfuriroseicoccus</taxon>
    </lineage>
</organism>
<feature type="domain" description="AAA+ ATPase" evidence="4">
    <location>
        <begin position="229"/>
        <end position="369"/>
    </location>
</feature>
<dbReference type="GO" id="GO:0005524">
    <property type="term" value="F:ATP binding"/>
    <property type="evidence" value="ECO:0007669"/>
    <property type="project" value="UniProtKB-KW"/>
</dbReference>
<dbReference type="Proteomes" id="UP000475117">
    <property type="component" value="Chromosome"/>
</dbReference>
<dbReference type="Pfam" id="PF14559">
    <property type="entry name" value="TPR_19"/>
    <property type="match status" value="1"/>
</dbReference>
<evidence type="ECO:0000259" key="4">
    <source>
        <dbReference type="SMART" id="SM00382"/>
    </source>
</evidence>
<reference evidence="5 6" key="1">
    <citation type="submission" date="2020-12" db="EMBL/GenBank/DDBJ databases">
        <title>Sulforoseuscoccus oceanibium gen. nov., sp. nov., a representative of the phylum Verrucomicrobia with special cytoplasmic membrane, and proposal of Sulforoseuscoccusaceae fam. nov.</title>
        <authorList>
            <person name="Xi F."/>
        </authorList>
    </citation>
    <scope>NUCLEOTIDE SEQUENCE [LARGE SCALE GENOMIC DNA]</scope>
    <source>
        <strain evidence="5 6">T37</strain>
    </source>
</reference>
<evidence type="ECO:0000256" key="3">
    <source>
        <dbReference type="SAM" id="MobiDB-lite"/>
    </source>
</evidence>
<dbReference type="PROSITE" id="PS50005">
    <property type="entry name" value="TPR"/>
    <property type="match status" value="1"/>
</dbReference>
<dbReference type="SUPFAM" id="SSF52540">
    <property type="entry name" value="P-loop containing nucleoside triphosphate hydrolases"/>
    <property type="match status" value="1"/>
</dbReference>
<protein>
    <submittedName>
        <fullName evidence="5">AAA family ATPase</fullName>
    </submittedName>
</protein>
<dbReference type="InterPro" id="IPR003593">
    <property type="entry name" value="AAA+_ATPase"/>
</dbReference>
<dbReference type="Gene3D" id="1.10.8.60">
    <property type="match status" value="1"/>
</dbReference>
<dbReference type="GO" id="GO:0016887">
    <property type="term" value="F:ATP hydrolysis activity"/>
    <property type="evidence" value="ECO:0007669"/>
    <property type="project" value="InterPro"/>
</dbReference>
<sequence>MSELDALRQQVAAAPRDAGLWFALGRQCLEDWALDEAQAAFESVLELEPKHVGAQLELARTLSFSGMSSAAMVRVEAVLQHDPFCVEAMLLMARIFWQDGDGESARLWLRRASTVDASVRDRALERELSETMIASDDEMDGQSPAPRPAGNGKRGRKSNEGAVDDDDDDPFGDFDAPTWEESFQMNDFERPALRFENVLGHPEVKRELGMKLVYPARNPELFRRYGKAVGGSVILYGPPGCGKTQLAKATAGEIGARFFTISPHQLLDMYVGGSERNMHHLFDLARKDAPSVIFLEDIDLLVADRFRQRGSGAGNQRGLLQQLLRELDNSDGKNNGVLIIGSSNAPWNLDLSVSRPGRFDRALYVGAPDSAQREVFIRRMVENKPCEALDTALIAKKTRDFTTSDLDALIDAALDNVLAYAMETGDERPMNTADFLDALERVKGSVPLWFSRMKQDGGTMPSGWEV</sequence>
<dbReference type="InterPro" id="IPR003959">
    <property type="entry name" value="ATPase_AAA_core"/>
</dbReference>
<dbReference type="Pfam" id="PF00004">
    <property type="entry name" value="AAA"/>
    <property type="match status" value="1"/>
</dbReference>
<dbReference type="SMART" id="SM00382">
    <property type="entry name" value="AAA"/>
    <property type="match status" value="1"/>
</dbReference>
<feature type="region of interest" description="Disordered" evidence="3">
    <location>
        <begin position="131"/>
        <end position="176"/>
    </location>
</feature>
<dbReference type="EMBL" id="CP066776">
    <property type="protein sequence ID" value="QQL43850.1"/>
    <property type="molecule type" value="Genomic_DNA"/>
</dbReference>
<accession>A0A6B3LAH1</accession>
<dbReference type="RefSeq" id="WP_164361860.1">
    <property type="nucleotide sequence ID" value="NZ_CP066776.1"/>
</dbReference>
<keyword evidence="1" id="KW-0547">Nucleotide-binding</keyword>
<keyword evidence="6" id="KW-1185">Reference proteome</keyword>
<dbReference type="Gene3D" id="3.40.50.300">
    <property type="entry name" value="P-loop containing nucleotide triphosphate hydrolases"/>
    <property type="match status" value="1"/>
</dbReference>
<dbReference type="InterPro" id="IPR011990">
    <property type="entry name" value="TPR-like_helical_dom_sf"/>
</dbReference>
<dbReference type="SUPFAM" id="SSF48452">
    <property type="entry name" value="TPR-like"/>
    <property type="match status" value="1"/>
</dbReference>
<dbReference type="InterPro" id="IPR050168">
    <property type="entry name" value="AAA_ATPase_domain"/>
</dbReference>
<evidence type="ECO:0000256" key="2">
    <source>
        <dbReference type="ARBA" id="ARBA00022840"/>
    </source>
</evidence>
<dbReference type="InterPro" id="IPR019734">
    <property type="entry name" value="TPR_rpt"/>
</dbReference>
<keyword evidence="2" id="KW-0067">ATP-binding</keyword>
<dbReference type="Gene3D" id="1.25.40.10">
    <property type="entry name" value="Tetratricopeptide repeat domain"/>
    <property type="match status" value="1"/>
</dbReference>
<dbReference type="InterPro" id="IPR027417">
    <property type="entry name" value="P-loop_NTPase"/>
</dbReference>
<proteinExistence type="predicted"/>
<feature type="compositionally biased region" description="Acidic residues" evidence="3">
    <location>
        <begin position="162"/>
        <end position="172"/>
    </location>
</feature>
<dbReference type="PANTHER" id="PTHR23077">
    <property type="entry name" value="AAA-FAMILY ATPASE"/>
    <property type="match status" value="1"/>
</dbReference>
<gene>
    <name evidence="5" type="ORF">G3M56_008055</name>
</gene>
<evidence type="ECO:0000256" key="1">
    <source>
        <dbReference type="ARBA" id="ARBA00022741"/>
    </source>
</evidence>